<feature type="non-terminal residue" evidence="1">
    <location>
        <position position="1"/>
    </location>
</feature>
<name>A0ABD2C9T8_VESMC</name>
<evidence type="ECO:0000313" key="2">
    <source>
        <dbReference type="Proteomes" id="UP001607303"/>
    </source>
</evidence>
<dbReference type="AlphaFoldDB" id="A0ABD2C9T8"/>
<sequence>SYRGSCQPQTATLVISSGFPRFPSNHHHLLDARRTGSRHLMLRHCGIDPQTTTAESAAKPLPFRVLVPYSDGKHDDGSNDEFQPIDGPQSSWQNSTFLLREPFLKAFIINGLKYPKGRKARWTTNTNQHLLQKPSPITFAKVNDQPYETYRRIANTAAVVGELALLSSLSVTSEYALTS</sequence>
<proteinExistence type="predicted"/>
<keyword evidence="2" id="KW-1185">Reference proteome</keyword>
<evidence type="ECO:0000313" key="1">
    <source>
        <dbReference type="EMBL" id="KAL2741826.1"/>
    </source>
</evidence>
<protein>
    <submittedName>
        <fullName evidence="1">Uncharacterized protein</fullName>
    </submittedName>
</protein>
<gene>
    <name evidence="1" type="ORF">V1477_009455</name>
</gene>
<dbReference type="Proteomes" id="UP001607303">
    <property type="component" value="Unassembled WGS sequence"/>
</dbReference>
<organism evidence="1 2">
    <name type="scientific">Vespula maculifrons</name>
    <name type="common">Eastern yellow jacket</name>
    <name type="synonym">Wasp</name>
    <dbReference type="NCBI Taxonomy" id="7453"/>
    <lineage>
        <taxon>Eukaryota</taxon>
        <taxon>Metazoa</taxon>
        <taxon>Ecdysozoa</taxon>
        <taxon>Arthropoda</taxon>
        <taxon>Hexapoda</taxon>
        <taxon>Insecta</taxon>
        <taxon>Pterygota</taxon>
        <taxon>Neoptera</taxon>
        <taxon>Endopterygota</taxon>
        <taxon>Hymenoptera</taxon>
        <taxon>Apocrita</taxon>
        <taxon>Aculeata</taxon>
        <taxon>Vespoidea</taxon>
        <taxon>Vespidae</taxon>
        <taxon>Vespinae</taxon>
        <taxon>Vespula</taxon>
    </lineage>
</organism>
<dbReference type="EMBL" id="JAYRBN010000058">
    <property type="protein sequence ID" value="KAL2741826.1"/>
    <property type="molecule type" value="Genomic_DNA"/>
</dbReference>
<comment type="caution">
    <text evidence="1">The sequence shown here is derived from an EMBL/GenBank/DDBJ whole genome shotgun (WGS) entry which is preliminary data.</text>
</comment>
<accession>A0ABD2C9T8</accession>
<reference evidence="1 2" key="1">
    <citation type="journal article" date="2024" name="Ann. Entomol. Soc. Am.">
        <title>Genomic analyses of the southern and eastern yellowjacket wasps (Hymenoptera: Vespidae) reveal evolutionary signatures of social life.</title>
        <authorList>
            <person name="Catto M.A."/>
            <person name="Caine P.B."/>
            <person name="Orr S.E."/>
            <person name="Hunt B.G."/>
            <person name="Goodisman M.A.D."/>
        </authorList>
    </citation>
    <scope>NUCLEOTIDE SEQUENCE [LARGE SCALE GENOMIC DNA]</scope>
    <source>
        <strain evidence="1">232</strain>
        <tissue evidence="1">Head and thorax</tissue>
    </source>
</reference>